<dbReference type="GO" id="GO:0004382">
    <property type="term" value="F:GDP phosphatase activity"/>
    <property type="evidence" value="ECO:0007669"/>
    <property type="project" value="TreeGrafter"/>
</dbReference>
<keyword evidence="13" id="KW-1185">Reference proteome</keyword>
<evidence type="ECO:0000256" key="10">
    <source>
        <dbReference type="PIRSR" id="PIRSR609283-1"/>
    </source>
</evidence>
<evidence type="ECO:0000256" key="3">
    <source>
        <dbReference type="ARBA" id="ARBA00022801"/>
    </source>
</evidence>
<dbReference type="SUPFAM" id="SSF101887">
    <property type="entry name" value="Apyrase"/>
    <property type="match status" value="1"/>
</dbReference>
<keyword evidence="3" id="KW-0378">Hydrolase</keyword>
<evidence type="ECO:0000256" key="5">
    <source>
        <dbReference type="ARBA" id="ARBA00025738"/>
    </source>
</evidence>
<feature type="binding site" evidence="10">
    <location>
        <position position="291"/>
    </location>
    <ligand>
        <name>Ca(2+)</name>
        <dbReference type="ChEBI" id="CHEBI:29108"/>
    </ligand>
</feature>
<evidence type="ECO:0000256" key="4">
    <source>
        <dbReference type="ARBA" id="ARBA00022837"/>
    </source>
</evidence>
<evidence type="ECO:0000256" key="7">
    <source>
        <dbReference type="ARBA" id="ARBA00052933"/>
    </source>
</evidence>
<evidence type="ECO:0000256" key="11">
    <source>
        <dbReference type="SAM" id="Phobius"/>
    </source>
</evidence>
<reference evidence="12" key="2">
    <citation type="submission" date="2025-08" db="UniProtKB">
        <authorList>
            <consortium name="Ensembl"/>
        </authorList>
    </citation>
    <scope>IDENTIFICATION</scope>
</reference>
<protein>
    <recommendedName>
        <fullName evidence="8">Soluble calcium-activated nucleotidase 1</fullName>
        <ecNumber evidence="6">3.6.1.6</ecNumber>
    </recommendedName>
    <alternativeName>
        <fullName evidence="9">Apyrase homolog</fullName>
    </alternativeName>
</protein>
<dbReference type="Pfam" id="PF06079">
    <property type="entry name" value="Apyrase"/>
    <property type="match status" value="1"/>
</dbReference>
<dbReference type="AlphaFoldDB" id="A0A4W5MQJ3"/>
<feature type="binding site" evidence="10">
    <location>
        <position position="175"/>
    </location>
    <ligand>
        <name>Ca(2+)</name>
        <dbReference type="ChEBI" id="CHEBI:29108"/>
    </ligand>
</feature>
<dbReference type="InterPro" id="IPR036258">
    <property type="entry name" value="Apyrase_sf"/>
</dbReference>
<dbReference type="Proteomes" id="UP000314982">
    <property type="component" value="Unassembled WGS sequence"/>
</dbReference>
<comment type="similarity">
    <text evidence="5">Belongs to the apyrase family.</text>
</comment>
<feature type="transmembrane region" description="Helical" evidence="11">
    <location>
        <begin position="43"/>
        <end position="64"/>
    </location>
</feature>
<evidence type="ECO:0000256" key="8">
    <source>
        <dbReference type="ARBA" id="ARBA00069980"/>
    </source>
</evidence>
<dbReference type="PANTHER" id="PTHR13023:SF3">
    <property type="entry name" value="SOLUBLE CALCIUM-ACTIVATED NUCLEOTIDASE 1"/>
    <property type="match status" value="1"/>
</dbReference>
<organism evidence="12 13">
    <name type="scientific">Hucho hucho</name>
    <name type="common">huchen</name>
    <dbReference type="NCBI Taxonomy" id="62062"/>
    <lineage>
        <taxon>Eukaryota</taxon>
        <taxon>Metazoa</taxon>
        <taxon>Chordata</taxon>
        <taxon>Craniata</taxon>
        <taxon>Vertebrata</taxon>
        <taxon>Euteleostomi</taxon>
        <taxon>Actinopterygii</taxon>
        <taxon>Neopterygii</taxon>
        <taxon>Teleostei</taxon>
        <taxon>Protacanthopterygii</taxon>
        <taxon>Salmoniformes</taxon>
        <taxon>Salmonidae</taxon>
        <taxon>Salmoninae</taxon>
        <taxon>Hucho</taxon>
    </lineage>
</organism>
<feature type="binding site" evidence="10">
    <location>
        <position position="176"/>
    </location>
    <ligand>
        <name>Ca(2+)</name>
        <dbReference type="ChEBI" id="CHEBI:29108"/>
    </ligand>
</feature>
<dbReference type="InterPro" id="IPR009283">
    <property type="entry name" value="Apyrase"/>
</dbReference>
<dbReference type="GO" id="GO:0005509">
    <property type="term" value="F:calcium ion binding"/>
    <property type="evidence" value="ECO:0007669"/>
    <property type="project" value="InterPro"/>
</dbReference>
<comment type="cofactor">
    <cofactor evidence="1 10">
        <name>Ca(2+)</name>
        <dbReference type="ChEBI" id="CHEBI:29108"/>
    </cofactor>
</comment>
<feature type="binding site" evidence="10">
    <location>
        <position position="222"/>
    </location>
    <ligand>
        <name>Ca(2+)</name>
        <dbReference type="ChEBI" id="CHEBI:29108"/>
    </ligand>
</feature>
<dbReference type="PANTHER" id="PTHR13023">
    <property type="entry name" value="APYRASE"/>
    <property type="match status" value="1"/>
</dbReference>
<evidence type="ECO:0000256" key="2">
    <source>
        <dbReference type="ARBA" id="ARBA00022723"/>
    </source>
</evidence>
<keyword evidence="4 10" id="KW-0106">Calcium</keyword>
<dbReference type="EC" id="3.6.1.6" evidence="6"/>
<evidence type="ECO:0000256" key="9">
    <source>
        <dbReference type="ARBA" id="ARBA00077367"/>
    </source>
</evidence>
<keyword evidence="11" id="KW-0472">Membrane</keyword>
<keyword evidence="11" id="KW-0812">Transmembrane</keyword>
<keyword evidence="11" id="KW-1133">Transmembrane helix</keyword>
<dbReference type="FunFam" id="2.120.10.100:FF:000001">
    <property type="entry name" value="Soluble calcium-activated nucleotidase 1"/>
    <property type="match status" value="1"/>
</dbReference>
<dbReference type="Ensembl" id="ENSHHUT00000042809.1">
    <property type="protein sequence ID" value="ENSHHUP00000041226.1"/>
    <property type="gene ID" value="ENSHHUG00000025471.1"/>
</dbReference>
<feature type="binding site" evidence="10">
    <location>
        <position position="352"/>
    </location>
    <ligand>
        <name>Ca(2+)</name>
        <dbReference type="ChEBI" id="CHEBI:29108"/>
    </ligand>
</feature>
<dbReference type="STRING" id="62062.ENSHHUP00000041226"/>
<evidence type="ECO:0000313" key="12">
    <source>
        <dbReference type="Ensembl" id="ENSHHUP00000041226.1"/>
    </source>
</evidence>
<sequence length="408" mass="45562">MPVSPGYSQLEQNDMSMNPVHISGGGLPMLASMTNTPDPRFRLNLRAIVALALAIALVLLYMHLNPGSHSEFPRSRNWKSGHMGMAVDEAANRYNDTYPLSTPERTPQGTRYRIGVIADLDTDSRSDKKLTWFSYMRRGHLLVSESGTKVAVEWDTERVLLESHLAEKGRGMELSELVVFNGKLYSVDDRTGVVYHIDGSKAVPWVILPDGDGSVSKGFKAEWLAVKDEHLYVGGLGKEWTTTTGEVVNSNPEWVKVVGHRGDVQHQNWVPRYNLLRSAAGIEPPGYLIHESAAWSDSLQRWFFLPRRASKERYDETADERRAANLILSCSPDFEDVTVNQVGPHNPTHGFSSFKFVPDTDDQIIVALKSEEDAGKIASYIMAFTLDGQILLPETKIGDVKYEGLEFI</sequence>
<dbReference type="Gene3D" id="2.120.10.100">
    <property type="entry name" value="Apyrase"/>
    <property type="match status" value="1"/>
</dbReference>
<accession>A0A4W5MQJ3</accession>
<dbReference type="GeneTree" id="ENSGT00390000012872"/>
<evidence type="ECO:0000313" key="13">
    <source>
        <dbReference type="Proteomes" id="UP000314982"/>
    </source>
</evidence>
<feature type="binding site" evidence="10">
    <location>
        <position position="403"/>
    </location>
    <ligand>
        <name>Ca(2+)</name>
        <dbReference type="ChEBI" id="CHEBI:29108"/>
    </ligand>
</feature>
<proteinExistence type="inferred from homology"/>
<keyword evidence="2 10" id="KW-0479">Metal-binding</keyword>
<name>A0A4W5MQJ3_9TELE</name>
<dbReference type="GO" id="GO:0045134">
    <property type="term" value="F:UDP phosphatase activity"/>
    <property type="evidence" value="ECO:0007669"/>
    <property type="project" value="TreeGrafter"/>
</dbReference>
<evidence type="ECO:0000256" key="1">
    <source>
        <dbReference type="ARBA" id="ARBA00001913"/>
    </source>
</evidence>
<comment type="catalytic activity">
    <reaction evidence="7">
        <text>a ribonucleoside 5'-diphosphate + H2O = a ribonucleoside 5'-phosphate + phosphate + H(+)</text>
        <dbReference type="Rhea" id="RHEA:36799"/>
        <dbReference type="ChEBI" id="CHEBI:15377"/>
        <dbReference type="ChEBI" id="CHEBI:15378"/>
        <dbReference type="ChEBI" id="CHEBI:43474"/>
        <dbReference type="ChEBI" id="CHEBI:57930"/>
        <dbReference type="ChEBI" id="CHEBI:58043"/>
        <dbReference type="EC" id="3.6.1.6"/>
    </reaction>
</comment>
<evidence type="ECO:0000256" key="6">
    <source>
        <dbReference type="ARBA" id="ARBA00038863"/>
    </source>
</evidence>
<dbReference type="GO" id="GO:0030166">
    <property type="term" value="P:proteoglycan biosynthetic process"/>
    <property type="evidence" value="ECO:0007669"/>
    <property type="project" value="TreeGrafter"/>
</dbReference>
<reference evidence="12" key="3">
    <citation type="submission" date="2025-09" db="UniProtKB">
        <authorList>
            <consortium name="Ensembl"/>
        </authorList>
    </citation>
    <scope>IDENTIFICATION</scope>
</reference>
<reference evidence="13" key="1">
    <citation type="submission" date="2018-06" db="EMBL/GenBank/DDBJ databases">
        <title>Genome assembly of Danube salmon.</title>
        <authorList>
            <person name="Macqueen D.J."/>
            <person name="Gundappa M.K."/>
        </authorList>
    </citation>
    <scope>NUCLEOTIDE SEQUENCE [LARGE SCALE GENOMIC DNA]</scope>
</reference>